<dbReference type="CDD" id="cd05233">
    <property type="entry name" value="SDR_c"/>
    <property type="match status" value="1"/>
</dbReference>
<evidence type="ECO:0000313" key="5">
    <source>
        <dbReference type="EMBL" id="RSV00687.1"/>
    </source>
</evidence>
<dbReference type="Pfam" id="PF13561">
    <property type="entry name" value="adh_short_C2"/>
    <property type="match status" value="1"/>
</dbReference>
<dbReference type="InterPro" id="IPR057326">
    <property type="entry name" value="KR_dom"/>
</dbReference>
<organism evidence="4 6">
    <name type="scientific">Sphingomonas koreensis</name>
    <dbReference type="NCBI Taxonomy" id="93064"/>
    <lineage>
        <taxon>Bacteria</taxon>
        <taxon>Pseudomonadati</taxon>
        <taxon>Pseudomonadota</taxon>
        <taxon>Alphaproteobacteria</taxon>
        <taxon>Sphingomonadales</taxon>
        <taxon>Sphingomonadaceae</taxon>
        <taxon>Sphingomonas</taxon>
    </lineage>
</organism>
<accession>A0A1L6J5A7</accession>
<dbReference type="InterPro" id="IPR002347">
    <property type="entry name" value="SDR_fam"/>
</dbReference>
<dbReference type="PRINTS" id="PR00081">
    <property type="entry name" value="GDHRDH"/>
</dbReference>
<dbReference type="PANTHER" id="PTHR42760">
    <property type="entry name" value="SHORT-CHAIN DEHYDROGENASES/REDUCTASES FAMILY MEMBER"/>
    <property type="match status" value="1"/>
</dbReference>
<dbReference type="PANTHER" id="PTHR42760:SF133">
    <property type="entry name" value="3-OXOACYL-[ACYL-CARRIER-PROTEIN] REDUCTASE"/>
    <property type="match status" value="1"/>
</dbReference>
<evidence type="ECO:0000313" key="4">
    <source>
        <dbReference type="EMBL" id="APR51133.1"/>
    </source>
</evidence>
<evidence type="ECO:0000313" key="6">
    <source>
        <dbReference type="Proteomes" id="UP000185161"/>
    </source>
</evidence>
<evidence type="ECO:0000256" key="2">
    <source>
        <dbReference type="ARBA" id="ARBA00023002"/>
    </source>
</evidence>
<dbReference type="AlphaFoldDB" id="A0A1L6J5A7"/>
<dbReference type="SUPFAM" id="SSF51735">
    <property type="entry name" value="NAD(P)-binding Rossmann-fold domains"/>
    <property type="match status" value="1"/>
</dbReference>
<dbReference type="STRING" id="93064.BRX40_00635"/>
<dbReference type="OrthoDB" id="9804774at2"/>
<reference evidence="5 7" key="3">
    <citation type="submission" date="2018-07" db="EMBL/GenBank/DDBJ databases">
        <title>Genomic and Epidemiologic Investigation of an Indolent Hospital Outbreak.</title>
        <authorList>
            <person name="Johnson R.C."/>
            <person name="Deming C."/>
            <person name="Conlan S."/>
            <person name="Zellmer C.J."/>
            <person name="Michelin A.V."/>
            <person name="Lee-Lin S."/>
            <person name="Thomas P.J."/>
            <person name="Park M."/>
            <person name="Weingarten R.A."/>
            <person name="Less J."/>
            <person name="Dekker J.P."/>
            <person name="Frank K.M."/>
            <person name="Musser K.A."/>
            <person name="Mcquiston J.R."/>
            <person name="Henderson D.K."/>
            <person name="Lau A.F."/>
            <person name="Palmore T.N."/>
            <person name="Segre J.A."/>
        </authorList>
    </citation>
    <scope>NUCLEOTIDE SEQUENCE [LARGE SCALE GENOMIC DNA]</scope>
    <source>
        <strain evidence="5 7">SK-NIH.Env10_0317</strain>
    </source>
</reference>
<keyword evidence="2" id="KW-0560">Oxidoreductase</keyword>
<dbReference type="GO" id="GO:0016616">
    <property type="term" value="F:oxidoreductase activity, acting on the CH-OH group of donors, NAD or NADP as acceptor"/>
    <property type="evidence" value="ECO:0007669"/>
    <property type="project" value="TreeGrafter"/>
</dbReference>
<protein>
    <submittedName>
        <fullName evidence="4">3-oxoacyl-ACP reductase</fullName>
    </submittedName>
    <submittedName>
        <fullName evidence="5">SDR family oxidoreductase</fullName>
    </submittedName>
</protein>
<dbReference type="Proteomes" id="UP000185161">
    <property type="component" value="Chromosome"/>
</dbReference>
<evidence type="ECO:0000259" key="3">
    <source>
        <dbReference type="SMART" id="SM00822"/>
    </source>
</evidence>
<dbReference type="GeneID" id="44131062"/>
<keyword evidence="6" id="KW-1185">Reference proteome</keyword>
<dbReference type="Gene3D" id="3.40.50.720">
    <property type="entry name" value="NAD(P)-binding Rossmann-like Domain"/>
    <property type="match status" value="1"/>
</dbReference>
<gene>
    <name evidence="4" type="ORF">BRX40_00635</name>
    <name evidence="5" type="ORF">CA257_16535</name>
</gene>
<evidence type="ECO:0000313" key="7">
    <source>
        <dbReference type="Proteomes" id="UP000286681"/>
    </source>
</evidence>
<reference evidence="4" key="1">
    <citation type="submission" date="2016-12" db="EMBL/GenBank/DDBJ databases">
        <title>Whole genome sequencing of Sphingomonas koreensis.</title>
        <authorList>
            <person name="Conlan S."/>
            <person name="Thomas P.J."/>
            <person name="Mullikin J."/>
            <person name="Palmore T.N."/>
            <person name="Frank K.M."/>
            <person name="Segre J.A."/>
        </authorList>
    </citation>
    <scope>NUCLEOTIDE SEQUENCE</scope>
    <source>
        <strain evidence="4">ABOJV</strain>
    </source>
</reference>
<reference evidence="6" key="2">
    <citation type="submission" date="2016-12" db="EMBL/GenBank/DDBJ databases">
        <title>Whole genome sequencing of Sphingomonas sp. ABOJV.</title>
        <authorList>
            <person name="Conlan S."/>
            <person name="Thomas P.J."/>
            <person name="Mullikin J."/>
            <person name="Palmore T.N."/>
            <person name="Frank K.M."/>
            <person name="Segre J.A."/>
        </authorList>
    </citation>
    <scope>NUCLEOTIDE SEQUENCE [LARGE SCALE GENOMIC DNA]</scope>
    <source>
        <strain evidence="6">ABOJV</strain>
    </source>
</reference>
<dbReference type="KEGG" id="skr:BRX40_00635"/>
<sequence>MKLAGRRILITGAASGIGRATAELFAREGAALALLDRSDDLLRSAAQASGGTAVLADLADEAQLLAAVAKAAQAMGGIDGIVNGAGIAGSQPLDALDRESWDRFVAINLTAPYLICRAALPHLQVTGNATIVNIASGQALLPNAPGIAAYAATKAGLVAFTKALGAELAPGIRANVVAPGIVDTPMVQGVLGGYASPDDAPFVQQYAMKRVARPSELAEAILFLSSEASSYVTGTVLAVDGGRTFH</sequence>
<dbReference type="EMBL" id="QQWO01000015">
    <property type="protein sequence ID" value="RSV00687.1"/>
    <property type="molecule type" value="Genomic_DNA"/>
</dbReference>
<dbReference type="InterPro" id="IPR036291">
    <property type="entry name" value="NAD(P)-bd_dom_sf"/>
</dbReference>
<comment type="similarity">
    <text evidence="1">Belongs to the short-chain dehydrogenases/reductases (SDR) family.</text>
</comment>
<dbReference type="FunFam" id="3.40.50.720:FF:000084">
    <property type="entry name" value="Short-chain dehydrogenase reductase"/>
    <property type="match status" value="1"/>
</dbReference>
<name>A0A1L6J5A7_9SPHN</name>
<dbReference type="Proteomes" id="UP000286681">
    <property type="component" value="Unassembled WGS sequence"/>
</dbReference>
<feature type="domain" description="Ketoreductase" evidence="3">
    <location>
        <begin position="6"/>
        <end position="184"/>
    </location>
</feature>
<dbReference type="PRINTS" id="PR00080">
    <property type="entry name" value="SDRFAMILY"/>
</dbReference>
<dbReference type="SMART" id="SM00822">
    <property type="entry name" value="PKS_KR"/>
    <property type="match status" value="1"/>
</dbReference>
<evidence type="ECO:0000256" key="1">
    <source>
        <dbReference type="ARBA" id="ARBA00006484"/>
    </source>
</evidence>
<dbReference type="RefSeq" id="WP_075150317.1">
    <property type="nucleotide sequence ID" value="NZ_CP018820.1"/>
</dbReference>
<dbReference type="EMBL" id="CP018820">
    <property type="protein sequence ID" value="APR51133.1"/>
    <property type="molecule type" value="Genomic_DNA"/>
</dbReference>
<proteinExistence type="inferred from homology"/>